<dbReference type="GO" id="GO:0033596">
    <property type="term" value="C:TSC1-TSC2 complex"/>
    <property type="evidence" value="ECO:0007669"/>
    <property type="project" value="InterPro"/>
</dbReference>
<dbReference type="GO" id="GO:0030178">
    <property type="term" value="P:negative regulation of Wnt signaling pathway"/>
    <property type="evidence" value="ECO:0007669"/>
    <property type="project" value="TreeGrafter"/>
</dbReference>
<dbReference type="Pfam" id="PF02145">
    <property type="entry name" value="Rap_GAP"/>
    <property type="match status" value="1"/>
</dbReference>
<name>A0AA39LRW8_9BILA</name>
<organism evidence="4 5">
    <name type="scientific">Steinernema hermaphroditum</name>
    <dbReference type="NCBI Taxonomy" id="289476"/>
    <lineage>
        <taxon>Eukaryota</taxon>
        <taxon>Metazoa</taxon>
        <taxon>Ecdysozoa</taxon>
        <taxon>Nematoda</taxon>
        <taxon>Chromadorea</taxon>
        <taxon>Rhabditida</taxon>
        <taxon>Tylenchina</taxon>
        <taxon>Panagrolaimomorpha</taxon>
        <taxon>Strongyloidoidea</taxon>
        <taxon>Steinernematidae</taxon>
        <taxon>Steinernema</taxon>
    </lineage>
</organism>
<dbReference type="InterPro" id="IPR027107">
    <property type="entry name" value="Tuberin/Ral-act_asu"/>
</dbReference>
<dbReference type="Gene3D" id="3.40.50.11210">
    <property type="entry name" value="Rap/Ran-GAP"/>
    <property type="match status" value="1"/>
</dbReference>
<accession>A0AA39LRW8</accession>
<evidence type="ECO:0000259" key="3">
    <source>
        <dbReference type="PROSITE" id="PS50085"/>
    </source>
</evidence>
<sequence>MSFSNSGGSTGSTKSGFFSRLLRSSRHSEPDRANYVLFNQTEGSITHVAWNNMSRKSPESTRLRTLELLGDVVKKRRLEVTSMEGVYHETHDLLESENGRIPFLRFMCTMTAAQIEQIGACLRHTFFKTIQDLGYDELSVEWLIALTRNGEIIEPFSVQIGPLVAEWLSDLLQQKDHPLSEKVMKLAEGLLKKNSPALTTETLNKIVNVTCKRACVPCDGQIRQCLHLIESVLKFNRIPKGEILSVVTTLCCLVNDRIHSTEANTLMRTVLASRSGYRSMRLLETICLNSKERPENVDEKTRDIIVRGAVFFISSTIWGSNKVETLQVTPTAIIPSLIEAIDTSPMIGREIVLALKKLVCRHGRSLTHVTWTCIIDAAKKAIKVVLNDDAYAEMKVPINQMIDQMEELYKQQTFSGASDSIFQLVEMIGDYRKEDSVCALIDYRTNLIDPVYPDWIQQSKDLVLRYLDPERNSPARQTKAINVLLNVYNRFRVRFETSIVQELILPILGDLPNIRDIKLQYEMLCVLFEVSKTVSMWMEIEKDLFYKVIWIVKRFITDQAKEADNDNLEVAVVNLCECMAERWVSLGMKQFSQMLNIFIDHLCLQYDISTEEPGSDIRARLFSALLSISIVPNSGALVFRNVRAEDAPLVNTNIICTGDEHSTTEFRWTEICKITIVGLQKEKWWPVLSQILDRLARILEYRALVYSSRENLVADLFDAIVGLLARYQGGEIQAVEDLRNDQFARHICPVLSRLLNYATSSKQKQVCEHIVRLVPSQAIEALMACDLCLHMCPEHVSTMASQLLNFLCAFDVRASTAIPLMELLADASMVPQFVNSFDKNDFHRIVDVLVPYSNVNRFNAYIIAFAHRIILRWFTRCPEKHRVDFGRYIMENFDAVKVSQRRDFLVCEEPTMSRQESGDGRQIFNFNESDPNCYDSTMTLTLEAMCATPPLAQSMESIATNDDRGLRMTTAGEQRINIARDVRSVLHSFINHWTLKLQMGSCTDSDDLCYNRMWLDAEFEEKSIDHWVLNNSIITMRVCAAKPTAIIDVQDESFFPSTNNVSAKTSMNSDLPTLEEAAIQLAEGRRRLSSEAVRSRSSTEGRPRLSTMSTIPASFLSDQNEEENLGTPLPARSESGESAALDQPVIEFVQIIVRHVYGKQTYLMRTFENLPSDFQQLSLPSKDVQSLLQHLTNNANACRLPPSMHEQVARSLRNLDRVPEKEYHAVGVLYVGEGQSTEQQILSNRFGSVRYVKFLRLLGKVISLEHCPGGLTPKDGGQFTYENSDAITQTVFLVASLMPTNEHDPQCNNKKRVINNNFVSIVFNESGRPYKLGTVCGQFAHVALEVVPNDETTVVIRVIARPEISCCMAMSRAYLPDKDAVQLLRKMVIRAQLSVNVWQSQKEGGGPPYLSNAVDRLRKISGLREKGERTAVSS</sequence>
<dbReference type="PRINTS" id="PR01431">
    <property type="entry name" value="TUBERIN"/>
</dbReference>
<dbReference type="Proteomes" id="UP001175271">
    <property type="component" value="Unassembled WGS sequence"/>
</dbReference>
<dbReference type="GO" id="GO:0051898">
    <property type="term" value="P:negative regulation of phosphatidylinositol 3-kinase/protein kinase B signal transduction"/>
    <property type="evidence" value="ECO:0007669"/>
    <property type="project" value="TreeGrafter"/>
</dbReference>
<dbReference type="InterPro" id="IPR000331">
    <property type="entry name" value="Rap/Ran_GAP_dom"/>
</dbReference>
<feature type="domain" description="Rap-GAP" evidence="3">
    <location>
        <begin position="1212"/>
        <end position="1434"/>
    </location>
</feature>
<protein>
    <recommendedName>
        <fullName evidence="3">Rap-GAP domain-containing protein</fullName>
    </recommendedName>
</protein>
<proteinExistence type="predicted"/>
<dbReference type="InterPro" id="IPR018515">
    <property type="entry name" value="Tuberin-type_domain"/>
</dbReference>
<evidence type="ECO:0000313" key="4">
    <source>
        <dbReference type="EMBL" id="KAK0407029.1"/>
    </source>
</evidence>
<reference evidence="4" key="1">
    <citation type="submission" date="2023-06" db="EMBL/GenBank/DDBJ databases">
        <title>Genomic analysis of the entomopathogenic nematode Steinernema hermaphroditum.</title>
        <authorList>
            <person name="Schwarz E.M."/>
            <person name="Heppert J.K."/>
            <person name="Baniya A."/>
            <person name="Schwartz H.T."/>
            <person name="Tan C.-H."/>
            <person name="Antoshechkin I."/>
            <person name="Sternberg P.W."/>
            <person name="Goodrich-Blair H."/>
            <person name="Dillman A.R."/>
        </authorList>
    </citation>
    <scope>NUCLEOTIDE SEQUENCE</scope>
    <source>
        <strain evidence="4">PS9179</strain>
        <tissue evidence="4">Whole animal</tissue>
    </source>
</reference>
<keyword evidence="1" id="KW-0343">GTPase activation</keyword>
<comment type="caution">
    <text evidence="4">The sequence shown here is derived from an EMBL/GenBank/DDBJ whole genome shotgun (WGS) entry which is preliminary data.</text>
</comment>
<dbReference type="InterPro" id="IPR024584">
    <property type="entry name" value="Tuberin_N"/>
</dbReference>
<feature type="region of interest" description="Disordered" evidence="2">
    <location>
        <begin position="1089"/>
        <end position="1138"/>
    </location>
</feature>
<evidence type="ECO:0000256" key="1">
    <source>
        <dbReference type="ARBA" id="ARBA00022468"/>
    </source>
</evidence>
<dbReference type="Pfam" id="PF11864">
    <property type="entry name" value="DUF3384"/>
    <property type="match status" value="1"/>
</dbReference>
<dbReference type="PANTHER" id="PTHR10063">
    <property type="entry name" value="TUBERIN"/>
    <property type="match status" value="1"/>
</dbReference>
<dbReference type="SUPFAM" id="SSF48371">
    <property type="entry name" value="ARM repeat"/>
    <property type="match status" value="1"/>
</dbReference>
<dbReference type="InterPro" id="IPR016024">
    <property type="entry name" value="ARM-type_fold"/>
</dbReference>
<dbReference type="EMBL" id="JAUCMV010000004">
    <property type="protein sequence ID" value="KAK0407029.1"/>
    <property type="molecule type" value="Genomic_DNA"/>
</dbReference>
<dbReference type="SUPFAM" id="SSF111347">
    <property type="entry name" value="Rap/Ran-GAP"/>
    <property type="match status" value="1"/>
</dbReference>
<dbReference type="InterPro" id="IPR003913">
    <property type="entry name" value="Tuberin"/>
</dbReference>
<feature type="compositionally biased region" description="Basic and acidic residues" evidence="2">
    <location>
        <begin position="1089"/>
        <end position="1103"/>
    </location>
</feature>
<dbReference type="PANTHER" id="PTHR10063:SF0">
    <property type="entry name" value="TUBERIN"/>
    <property type="match status" value="1"/>
</dbReference>
<gene>
    <name evidence="4" type="ORF">QR680_018959</name>
</gene>
<keyword evidence="5" id="KW-1185">Reference proteome</keyword>
<dbReference type="GO" id="GO:0032007">
    <property type="term" value="P:negative regulation of TOR signaling"/>
    <property type="evidence" value="ECO:0007669"/>
    <property type="project" value="InterPro"/>
</dbReference>
<dbReference type="GO" id="GO:0005096">
    <property type="term" value="F:GTPase activator activity"/>
    <property type="evidence" value="ECO:0007669"/>
    <property type="project" value="UniProtKB-KW"/>
</dbReference>
<dbReference type="InterPro" id="IPR035974">
    <property type="entry name" value="Rap/Ran-GAP_sf"/>
</dbReference>
<dbReference type="GO" id="GO:0051726">
    <property type="term" value="P:regulation of cell cycle"/>
    <property type="evidence" value="ECO:0007669"/>
    <property type="project" value="TreeGrafter"/>
</dbReference>
<feature type="compositionally biased region" description="Polar residues" evidence="2">
    <location>
        <begin position="1104"/>
        <end position="1118"/>
    </location>
</feature>
<dbReference type="PROSITE" id="PS50085">
    <property type="entry name" value="RAPGAP"/>
    <property type="match status" value="1"/>
</dbReference>
<dbReference type="Pfam" id="PF03542">
    <property type="entry name" value="Tuberin"/>
    <property type="match status" value="1"/>
</dbReference>
<dbReference type="GO" id="GO:0051056">
    <property type="term" value="P:regulation of small GTPase mediated signal transduction"/>
    <property type="evidence" value="ECO:0007669"/>
    <property type="project" value="InterPro"/>
</dbReference>
<evidence type="ECO:0000313" key="5">
    <source>
        <dbReference type="Proteomes" id="UP001175271"/>
    </source>
</evidence>
<evidence type="ECO:0000256" key="2">
    <source>
        <dbReference type="SAM" id="MobiDB-lite"/>
    </source>
</evidence>
<dbReference type="GO" id="GO:0046627">
    <property type="term" value="P:negative regulation of insulin receptor signaling pathway"/>
    <property type="evidence" value="ECO:0007669"/>
    <property type="project" value="TreeGrafter"/>
</dbReference>
<dbReference type="GO" id="GO:0005634">
    <property type="term" value="C:nucleus"/>
    <property type="evidence" value="ECO:0007669"/>
    <property type="project" value="InterPro"/>
</dbReference>